<comment type="caution">
    <text evidence="5">The sequence shown here is derived from an EMBL/GenBank/DDBJ whole genome shotgun (WGS) entry which is preliminary data.</text>
</comment>
<dbReference type="PROSITE" id="PS51635">
    <property type="entry name" value="PNPLA"/>
    <property type="match status" value="1"/>
</dbReference>
<dbReference type="EMBL" id="JAUSVP010000002">
    <property type="protein sequence ID" value="MDQ0446364.1"/>
    <property type="molecule type" value="Genomic_DNA"/>
</dbReference>
<dbReference type="Proteomes" id="UP001231124">
    <property type="component" value="Unassembled WGS sequence"/>
</dbReference>
<dbReference type="Pfam" id="PF01734">
    <property type="entry name" value="Patatin"/>
    <property type="match status" value="1"/>
</dbReference>
<evidence type="ECO:0000256" key="1">
    <source>
        <dbReference type="ARBA" id="ARBA00023098"/>
    </source>
</evidence>
<keyword evidence="2" id="KW-0442">Lipid degradation</keyword>
<feature type="domain" description="PNPLA" evidence="4">
    <location>
        <begin position="47"/>
        <end position="239"/>
    </location>
</feature>
<name>A0ABU0HVJ7_9HYPH</name>
<evidence type="ECO:0000259" key="4">
    <source>
        <dbReference type="PROSITE" id="PS51635"/>
    </source>
</evidence>
<keyword evidence="6" id="KW-1185">Reference proteome</keyword>
<comment type="caution">
    <text evidence="2">Lacks conserved residue(s) required for the propagation of feature annotation.</text>
</comment>
<dbReference type="PANTHER" id="PTHR10728">
    <property type="entry name" value="CYTOSOLIC PHOSPHOLIPASE A2"/>
    <property type="match status" value="1"/>
</dbReference>
<sequence>MQAESPLGVGDEQEPGIRERGQGVPAEPVVAGISTDSDPSSLPIRLALSGGGVRAAAFHAGVLKRLAEEQLLERVTHISTVSGGSLLVSAVMTTNGYSWPGSAAYLDRVFPTLRNLLTTVDLFTVRAIGWRGLFRFNRRLLAHRASVLADLLAERWGITGRIRDLPETPVWHINATSLHTGKGWRFSAREMGDWKFGRHYAPDIRLADAAAASAAVPYVLGALWLDLPEEGWFRTDPATRKPLSRTQPPATRIGLWDGGAYENLGLEAIYKPGQTPDPAAFLICSDASGPLSAYGSASPLAILKGQLAGPRLFDIASDQIRALRSRMFMRDVEGGTVTGALFKMGVSVRDVDIKTGRPRPAREYDDFLDDGNVREALGHPTDLRAMTPAAFERIARHGFEVADVVLTTHSAASYPTSLRWQP</sequence>
<feature type="active site" description="Proton acceptor" evidence="2">
    <location>
        <position position="226"/>
    </location>
</feature>
<organism evidence="5 6">
    <name type="scientific">Methylobacterium aerolatum</name>
    <dbReference type="NCBI Taxonomy" id="418708"/>
    <lineage>
        <taxon>Bacteria</taxon>
        <taxon>Pseudomonadati</taxon>
        <taxon>Pseudomonadota</taxon>
        <taxon>Alphaproteobacteria</taxon>
        <taxon>Hyphomicrobiales</taxon>
        <taxon>Methylobacteriaceae</taxon>
        <taxon>Methylobacterium</taxon>
    </lineage>
</organism>
<feature type="region of interest" description="Disordered" evidence="3">
    <location>
        <begin position="1"/>
        <end position="25"/>
    </location>
</feature>
<dbReference type="InterPro" id="IPR002641">
    <property type="entry name" value="PNPLA_dom"/>
</dbReference>
<dbReference type="RefSeq" id="WP_307353861.1">
    <property type="nucleotide sequence ID" value="NZ_JAUSVP010000002.1"/>
</dbReference>
<proteinExistence type="predicted"/>
<reference evidence="5 6" key="1">
    <citation type="submission" date="2023-07" db="EMBL/GenBank/DDBJ databases">
        <title>Genomic Encyclopedia of Type Strains, Phase IV (KMG-IV): sequencing the most valuable type-strain genomes for metagenomic binning, comparative biology and taxonomic classification.</title>
        <authorList>
            <person name="Goeker M."/>
        </authorList>
    </citation>
    <scope>NUCLEOTIDE SEQUENCE [LARGE SCALE GENOMIC DNA]</scope>
    <source>
        <strain evidence="5 6">DSM 19013</strain>
    </source>
</reference>
<keyword evidence="1 2" id="KW-0443">Lipid metabolism</keyword>
<evidence type="ECO:0000256" key="2">
    <source>
        <dbReference type="PROSITE-ProRule" id="PRU01161"/>
    </source>
</evidence>
<gene>
    <name evidence="5" type="ORF">QO012_000853</name>
</gene>
<evidence type="ECO:0000313" key="5">
    <source>
        <dbReference type="EMBL" id="MDQ0446364.1"/>
    </source>
</evidence>
<dbReference type="PANTHER" id="PTHR10728:SF40">
    <property type="entry name" value="PATATIN FAMILY PROTEIN"/>
    <property type="match status" value="1"/>
</dbReference>
<accession>A0ABU0HVJ7</accession>
<keyword evidence="2" id="KW-0378">Hydrolase</keyword>
<dbReference type="InterPro" id="IPR016035">
    <property type="entry name" value="Acyl_Trfase/lysoPLipase"/>
</dbReference>
<evidence type="ECO:0000256" key="3">
    <source>
        <dbReference type="SAM" id="MobiDB-lite"/>
    </source>
</evidence>
<dbReference type="Gene3D" id="3.40.1090.10">
    <property type="entry name" value="Cytosolic phospholipase A2 catalytic domain"/>
    <property type="match status" value="2"/>
</dbReference>
<evidence type="ECO:0000313" key="6">
    <source>
        <dbReference type="Proteomes" id="UP001231124"/>
    </source>
</evidence>
<protein>
    <submittedName>
        <fullName evidence="5">NTE family protein</fullName>
    </submittedName>
</protein>
<dbReference type="SUPFAM" id="SSF52151">
    <property type="entry name" value="FabD/lysophospholipase-like"/>
    <property type="match status" value="1"/>
</dbReference>
<feature type="active site" description="Nucleophile" evidence="2">
    <location>
        <position position="82"/>
    </location>
</feature>